<evidence type="ECO:0000313" key="2">
    <source>
        <dbReference type="EMBL" id="QII09873.1"/>
    </source>
</evidence>
<dbReference type="EMBL" id="CT573072">
    <property type="protein sequence ID" value="CAJ72749.1"/>
    <property type="molecule type" value="Genomic_DNA"/>
</dbReference>
<dbReference type="Proteomes" id="UP000501926">
    <property type="component" value="Chromosome"/>
</dbReference>
<proteinExistence type="predicted"/>
<evidence type="ECO:0000313" key="1">
    <source>
        <dbReference type="EMBL" id="CAJ72749.1"/>
    </source>
</evidence>
<reference evidence="2 3" key="3">
    <citation type="submission" date="2020-02" db="EMBL/GenBank/DDBJ databases">
        <title>Newly sequenced genome of strain CSTR1 showed variability in Candidatus Kuenenia stuttgartiensis genomes.</title>
        <authorList>
            <person name="Ding C."/>
            <person name="Adrian L."/>
        </authorList>
    </citation>
    <scope>NUCLEOTIDE SEQUENCE [LARGE SCALE GENOMIC DNA]</scope>
    <source>
        <strain evidence="2 3">CSTR1</strain>
    </source>
</reference>
<protein>
    <submittedName>
        <fullName evidence="1">Uncharacterized protein</fullName>
    </submittedName>
</protein>
<accession>Q1Q092</accession>
<gene>
    <name evidence="2" type="ORF">KsCSTR_04940</name>
    <name evidence="1" type="ORF">kustd2004</name>
</gene>
<dbReference type="AlphaFoldDB" id="Q1Q092"/>
<organism evidence="1">
    <name type="scientific">Kuenenia stuttgartiensis</name>
    <dbReference type="NCBI Taxonomy" id="174633"/>
    <lineage>
        <taxon>Bacteria</taxon>
        <taxon>Pseudomonadati</taxon>
        <taxon>Planctomycetota</taxon>
        <taxon>Candidatus Brocadiia</taxon>
        <taxon>Candidatus Brocadiales</taxon>
        <taxon>Candidatus Brocadiaceae</taxon>
        <taxon>Candidatus Kuenenia</taxon>
    </lineage>
</organism>
<name>Q1Q092_KUEST</name>
<sequence>MSGKKIFYRTRFFYNPLVPPPCSLTSAMPGMDRGRFSYEGFCCLLTALRYEIGFNLLRK</sequence>
<reference evidence="1" key="1">
    <citation type="journal article" date="2006" name="Nature">
        <title>Deciphering the evolution and metabolism of an anammox bacterium from a community genome.</title>
        <authorList>
            <person name="Strous M."/>
            <person name="Pelletier E."/>
            <person name="Mangenot S."/>
            <person name="Rattei T."/>
            <person name="Lehner A."/>
            <person name="Taylor M.W."/>
            <person name="Horn M."/>
            <person name="Daims H."/>
            <person name="Bartol-Mavel D."/>
            <person name="Wincker P."/>
            <person name="Barbe V."/>
            <person name="Fonknechten N."/>
            <person name="Vallenet D."/>
            <person name="Segurens B."/>
            <person name="Schenowitz-Truong C."/>
            <person name="Medigue C."/>
            <person name="Collingro A."/>
            <person name="Snel B."/>
            <person name="Dutilh B.E."/>
            <person name="OpDenCamp H.J.M."/>
            <person name="vanDerDrift C."/>
            <person name="Cirpus I."/>
            <person name="vanDePas-Schoonen K.T."/>
            <person name="Harhangi H.R."/>
            <person name="vanNiftrik L."/>
            <person name="Schmid M."/>
            <person name="Keltjens J."/>
            <person name="vanDeVossenberg J."/>
            <person name="Kartal B."/>
            <person name="Meier H."/>
            <person name="Frishman D."/>
            <person name="Huynen M.A."/>
            <person name="Mewes H."/>
            <person name="Weissenbach J."/>
            <person name="Jetten M.S.M."/>
            <person name="Wagner M."/>
            <person name="LePaslier D."/>
        </authorList>
    </citation>
    <scope>NUCLEOTIDE SEQUENCE</scope>
</reference>
<reference evidence="1" key="2">
    <citation type="submission" date="2006-01" db="EMBL/GenBank/DDBJ databases">
        <authorList>
            <person name="Genoscope"/>
        </authorList>
    </citation>
    <scope>NUCLEOTIDE SEQUENCE</scope>
</reference>
<dbReference type="EMBL" id="CP049055">
    <property type="protein sequence ID" value="QII09873.1"/>
    <property type="molecule type" value="Genomic_DNA"/>
</dbReference>
<evidence type="ECO:0000313" key="3">
    <source>
        <dbReference type="Proteomes" id="UP000501926"/>
    </source>
</evidence>